<name>A0A0F8XAL6_9ZZZZ</name>
<gene>
    <name evidence="1" type="ORF">LCGC14_2966580</name>
</gene>
<proteinExistence type="predicted"/>
<protein>
    <submittedName>
        <fullName evidence="1">Uncharacterized protein</fullName>
    </submittedName>
</protein>
<organism evidence="1">
    <name type="scientific">marine sediment metagenome</name>
    <dbReference type="NCBI Taxonomy" id="412755"/>
    <lineage>
        <taxon>unclassified sequences</taxon>
        <taxon>metagenomes</taxon>
        <taxon>ecological metagenomes</taxon>
    </lineage>
</organism>
<comment type="caution">
    <text evidence="1">The sequence shown here is derived from an EMBL/GenBank/DDBJ whole genome shotgun (WGS) entry which is preliminary data.</text>
</comment>
<dbReference type="EMBL" id="LAZR01060196">
    <property type="protein sequence ID" value="KKK66192.1"/>
    <property type="molecule type" value="Genomic_DNA"/>
</dbReference>
<evidence type="ECO:0000313" key="1">
    <source>
        <dbReference type="EMBL" id="KKK66192.1"/>
    </source>
</evidence>
<dbReference type="AlphaFoldDB" id="A0A0F8XAL6"/>
<reference evidence="1" key="1">
    <citation type="journal article" date="2015" name="Nature">
        <title>Complex archaea that bridge the gap between prokaryotes and eukaryotes.</title>
        <authorList>
            <person name="Spang A."/>
            <person name="Saw J.H."/>
            <person name="Jorgensen S.L."/>
            <person name="Zaremba-Niedzwiedzka K."/>
            <person name="Martijn J."/>
            <person name="Lind A.E."/>
            <person name="van Eijk R."/>
            <person name="Schleper C."/>
            <person name="Guy L."/>
            <person name="Ettema T.J."/>
        </authorList>
    </citation>
    <scope>NUCLEOTIDE SEQUENCE</scope>
</reference>
<accession>A0A0F8XAL6</accession>
<feature type="non-terminal residue" evidence="1">
    <location>
        <position position="138"/>
    </location>
</feature>
<sequence length="138" mass="15227">MEIIGAIKVLFKTKTGPQLKREFNSFTKDWDTKINYRSTFARLPDRASVHVGPFGLTSKIYEYVSEGTRPHAIAAKNAPLLRFRTDYRPHTTASGGRGGPGVATGPVIRAKAVMHPGIKARDFDSQVAKSEEAKVVRD</sequence>